<reference evidence="4 5" key="1">
    <citation type="journal article" date="2020" name="IScience">
        <title>Genome Sequencing of the Endangered Kingdonia uniflora (Circaeasteraceae, Ranunculales) Reveals Potential Mechanisms of Evolutionary Specialization.</title>
        <authorList>
            <person name="Sun Y."/>
            <person name="Deng T."/>
            <person name="Zhang A."/>
            <person name="Moore M.J."/>
            <person name="Landis J.B."/>
            <person name="Lin N."/>
            <person name="Zhang H."/>
            <person name="Zhang X."/>
            <person name="Huang J."/>
            <person name="Zhang X."/>
            <person name="Sun H."/>
            <person name="Wang H."/>
        </authorList>
    </citation>
    <scope>NUCLEOTIDE SEQUENCE [LARGE SCALE GENOMIC DNA]</scope>
    <source>
        <strain evidence="4">TB1705</strain>
        <tissue evidence="4">Leaf</tissue>
    </source>
</reference>
<sequence length="126" mass="14110">MKQTSEGKEAPSLVDARVYSKDEVWEQLIGSQKRAIGSTNANELSSRNDDWRGRQQNGRSIEIFGGRYKDDQDVRSASDMVFRSEGLLHVSKLKCRVVGAYFEKIGSKAFSVYSIVVTNEKTKLGS</sequence>
<dbReference type="GO" id="GO:0005737">
    <property type="term" value="C:cytoplasm"/>
    <property type="evidence" value="ECO:0007669"/>
    <property type="project" value="UniProtKB-SubCell"/>
</dbReference>
<accession>A0A7J7N4H9</accession>
<evidence type="ECO:0000256" key="3">
    <source>
        <dbReference type="SAM" id="MobiDB-lite"/>
    </source>
</evidence>
<dbReference type="InterPro" id="IPR051837">
    <property type="entry name" value="SortingNexin/PXDomain-PKLike"/>
</dbReference>
<gene>
    <name evidence="4" type="ORF">GIB67_002622</name>
</gene>
<dbReference type="OrthoDB" id="1700393at2759"/>
<evidence type="ECO:0000256" key="1">
    <source>
        <dbReference type="ARBA" id="ARBA00004496"/>
    </source>
</evidence>
<protein>
    <submittedName>
        <fullName evidence="4">Uncharacterized protein</fullName>
    </submittedName>
</protein>
<feature type="region of interest" description="Disordered" evidence="3">
    <location>
        <begin position="39"/>
        <end position="58"/>
    </location>
</feature>
<organism evidence="4 5">
    <name type="scientific">Kingdonia uniflora</name>
    <dbReference type="NCBI Taxonomy" id="39325"/>
    <lineage>
        <taxon>Eukaryota</taxon>
        <taxon>Viridiplantae</taxon>
        <taxon>Streptophyta</taxon>
        <taxon>Embryophyta</taxon>
        <taxon>Tracheophyta</taxon>
        <taxon>Spermatophyta</taxon>
        <taxon>Magnoliopsida</taxon>
        <taxon>Ranunculales</taxon>
        <taxon>Circaeasteraceae</taxon>
        <taxon>Kingdonia</taxon>
    </lineage>
</organism>
<comment type="caution">
    <text evidence="4">The sequence shown here is derived from an EMBL/GenBank/DDBJ whole genome shotgun (WGS) entry which is preliminary data.</text>
</comment>
<comment type="subcellular location">
    <subcellularLocation>
        <location evidence="1">Cytoplasm</location>
    </subcellularLocation>
</comment>
<dbReference type="AlphaFoldDB" id="A0A7J7N4H9"/>
<dbReference type="Proteomes" id="UP000541444">
    <property type="component" value="Unassembled WGS sequence"/>
</dbReference>
<proteinExistence type="predicted"/>
<evidence type="ECO:0000313" key="4">
    <source>
        <dbReference type="EMBL" id="KAF6162033.1"/>
    </source>
</evidence>
<evidence type="ECO:0000313" key="5">
    <source>
        <dbReference type="Proteomes" id="UP000541444"/>
    </source>
</evidence>
<keyword evidence="5" id="KW-1185">Reference proteome</keyword>
<evidence type="ECO:0000256" key="2">
    <source>
        <dbReference type="ARBA" id="ARBA00022490"/>
    </source>
</evidence>
<dbReference type="EMBL" id="JACGCM010001059">
    <property type="protein sequence ID" value="KAF6162033.1"/>
    <property type="molecule type" value="Genomic_DNA"/>
</dbReference>
<dbReference type="PANTHER" id="PTHR22999:SF23">
    <property type="entry name" value="SORTING NEXIN-16"/>
    <property type="match status" value="1"/>
</dbReference>
<keyword evidence="2" id="KW-0963">Cytoplasm</keyword>
<name>A0A7J7N4H9_9MAGN</name>
<dbReference type="PANTHER" id="PTHR22999">
    <property type="entry name" value="PX SERINE/THREONINE KINASE PXK"/>
    <property type="match status" value="1"/>
</dbReference>